<accession>A0A1R1XXZ2</accession>
<name>A0A1R1XXZ2_9FUNG</name>
<gene>
    <name evidence="2" type="ORF">AYI69_g6641</name>
</gene>
<dbReference type="AlphaFoldDB" id="A0A1R1XXZ2"/>
<feature type="region of interest" description="Disordered" evidence="1">
    <location>
        <begin position="235"/>
        <end position="261"/>
    </location>
</feature>
<dbReference type="EMBL" id="LSSM01003024">
    <property type="protein sequence ID" value="OMJ19384.1"/>
    <property type="molecule type" value="Genomic_DNA"/>
</dbReference>
<keyword evidence="3" id="KW-1185">Reference proteome</keyword>
<sequence>MMDHQDINQIPTSQDQFKELTDMDKELLHTTAERLGFCRGEKTDAYLHGIQIALSQANRPIDNYFYRRIQENPQITNINPEVLFANILIVLMSDIAATVTQSVLKNSTMKWSFQGNRSKPRTLQHRPPQPSTTPNSQVFAKEGVVGVGCLIRSHRRVPGKRPPRDVSVSIYQIDGEQVGSQHRREGVSEPIPDKGKKCEGFGGEQTKSFYKAGPLGWPKAVHTWLASSKRLERFGEEAASPTTAGGVAAPDTSPVAPQKKN</sequence>
<feature type="compositionally biased region" description="Basic and acidic residues" evidence="1">
    <location>
        <begin position="182"/>
        <end position="199"/>
    </location>
</feature>
<feature type="region of interest" description="Disordered" evidence="1">
    <location>
        <begin position="114"/>
        <end position="135"/>
    </location>
</feature>
<reference evidence="3" key="1">
    <citation type="submission" date="2017-01" db="EMBL/GenBank/DDBJ databases">
        <authorList>
            <person name="Wang Y."/>
            <person name="White M."/>
            <person name="Kvist S."/>
            <person name="Moncalvo J.-M."/>
        </authorList>
    </citation>
    <scope>NUCLEOTIDE SEQUENCE [LARGE SCALE GENOMIC DNA]</scope>
    <source>
        <strain evidence="3">ID-206-W2</strain>
    </source>
</reference>
<evidence type="ECO:0000313" key="2">
    <source>
        <dbReference type="EMBL" id="OMJ19384.1"/>
    </source>
</evidence>
<protein>
    <submittedName>
        <fullName evidence="2">Uncharacterized protein</fullName>
    </submittedName>
</protein>
<organism evidence="2 3">
    <name type="scientific">Smittium culicis</name>
    <dbReference type="NCBI Taxonomy" id="133412"/>
    <lineage>
        <taxon>Eukaryota</taxon>
        <taxon>Fungi</taxon>
        <taxon>Fungi incertae sedis</taxon>
        <taxon>Zoopagomycota</taxon>
        <taxon>Kickxellomycotina</taxon>
        <taxon>Harpellomycetes</taxon>
        <taxon>Harpellales</taxon>
        <taxon>Legeriomycetaceae</taxon>
        <taxon>Smittium</taxon>
    </lineage>
</organism>
<proteinExistence type="predicted"/>
<feature type="region of interest" description="Disordered" evidence="1">
    <location>
        <begin position="177"/>
        <end position="199"/>
    </location>
</feature>
<dbReference type="Proteomes" id="UP000187429">
    <property type="component" value="Unassembled WGS sequence"/>
</dbReference>
<comment type="caution">
    <text evidence="2">The sequence shown here is derived from an EMBL/GenBank/DDBJ whole genome shotgun (WGS) entry which is preliminary data.</text>
</comment>
<evidence type="ECO:0000313" key="3">
    <source>
        <dbReference type="Proteomes" id="UP000187429"/>
    </source>
</evidence>
<evidence type="ECO:0000256" key="1">
    <source>
        <dbReference type="SAM" id="MobiDB-lite"/>
    </source>
</evidence>